<dbReference type="STRING" id="1314782.A0A165UY50"/>
<evidence type="ECO:0000259" key="8">
    <source>
        <dbReference type="Pfam" id="PF22062"/>
    </source>
</evidence>
<comment type="function">
    <text evidence="6">Accessory subunit of the DNA polymerase alpha complex (also known as the alpha DNA polymerase-primase complex) which plays an essential role in the initiation of DNA synthesis.</text>
</comment>
<keyword evidence="4 6" id="KW-0235">DNA replication</keyword>
<dbReference type="InterPro" id="IPR007185">
    <property type="entry name" value="DNA_pol_a/d/e_bsu"/>
</dbReference>
<dbReference type="AlphaFoldDB" id="A0A165UY50"/>
<protein>
    <recommendedName>
        <fullName evidence="3 6">DNA polymerase alpha subunit B</fullName>
    </recommendedName>
</protein>
<keyword evidence="10" id="KW-1185">Reference proteome</keyword>
<sequence>MAVDLTSTEQIRDGLLQHFQYNELDEGEILSECVNVCKNYHITPENFYYKWEAVKYSPNSPTISVFTADSIKQIKANIQRDALAEQMKQKPRVQLNGRMSRSKGPVVGLSGWMGAPVKKPFAATPSTPDASAAVAGPSRVKFAGPSNGPEAVEKRAYRYMYEKVSERSEVLDDRIDEFAGLIRDHYSITEFGDPASCTDEDVTIVGRIVSDVESAAPKLNDASIVLESSKMMGSGARMPLRFDPQLKIRGAEGAGGIGLFPGAIAALNGKNGGGGYFLVNEILTLPPLKTRPVDPYGEDSSTSVWVASGSFTSEMDLSYKPLVDLLKKAKTRQPDALVLLGPFIDANHTHIKTGNTDLTPAQLFQTHFLDGLTDFLAASPGSIVVVVPSTKDILSDHPVFPQSELRVDLAYHPRIHFVPNPCCFSLNGVTFGASTVDVLFHLRKEELFKCDTADSSPAGDSMANLCRHLLQQRSFYPLFPVPVELSHDVNLDVSHSRGLRIYPEGPDMYSPDVLVLPSRLKQFSKVVEDSVAINPSFLTKGVYAEVRLPGRRTASLKDEIIVELARLDGMS</sequence>
<dbReference type="Gene3D" id="3.60.21.60">
    <property type="match status" value="2"/>
</dbReference>
<evidence type="ECO:0000256" key="2">
    <source>
        <dbReference type="ARBA" id="ARBA00007299"/>
    </source>
</evidence>
<evidence type="ECO:0000313" key="10">
    <source>
        <dbReference type="Proteomes" id="UP000076761"/>
    </source>
</evidence>
<evidence type="ECO:0000256" key="1">
    <source>
        <dbReference type="ARBA" id="ARBA00004123"/>
    </source>
</evidence>
<dbReference type="InParanoid" id="A0A165UY50"/>
<evidence type="ECO:0000256" key="4">
    <source>
        <dbReference type="ARBA" id="ARBA00022705"/>
    </source>
</evidence>
<dbReference type="PANTHER" id="PTHR23061:SF12">
    <property type="entry name" value="DNA POLYMERASE ALPHA SUBUNIT B"/>
    <property type="match status" value="1"/>
</dbReference>
<evidence type="ECO:0000259" key="7">
    <source>
        <dbReference type="Pfam" id="PF04042"/>
    </source>
</evidence>
<dbReference type="PANTHER" id="PTHR23061">
    <property type="entry name" value="DNA POLYMERASE 2 ALPHA 70 KDA SUBUNIT"/>
    <property type="match status" value="1"/>
</dbReference>
<organism evidence="9 10">
    <name type="scientific">Neolentinus lepideus HHB14362 ss-1</name>
    <dbReference type="NCBI Taxonomy" id="1314782"/>
    <lineage>
        <taxon>Eukaryota</taxon>
        <taxon>Fungi</taxon>
        <taxon>Dikarya</taxon>
        <taxon>Basidiomycota</taxon>
        <taxon>Agaricomycotina</taxon>
        <taxon>Agaricomycetes</taxon>
        <taxon>Gloeophyllales</taxon>
        <taxon>Gloeophyllaceae</taxon>
        <taxon>Neolentinus</taxon>
    </lineage>
</organism>
<evidence type="ECO:0000256" key="3">
    <source>
        <dbReference type="ARBA" id="ARBA00018596"/>
    </source>
</evidence>
<keyword evidence="5 6" id="KW-0539">Nucleus</keyword>
<evidence type="ECO:0000256" key="5">
    <source>
        <dbReference type="ARBA" id="ARBA00023242"/>
    </source>
</evidence>
<proteinExistence type="inferred from homology"/>
<evidence type="ECO:0000256" key="6">
    <source>
        <dbReference type="PIRNR" id="PIRNR018300"/>
    </source>
</evidence>
<gene>
    <name evidence="9" type="ORF">NEOLEDRAFT_1108424</name>
</gene>
<comment type="similarity">
    <text evidence="2 6">Belongs to the DNA polymerase alpha subunit B family.</text>
</comment>
<dbReference type="EMBL" id="KV425556">
    <property type="protein sequence ID" value="KZT28868.1"/>
    <property type="molecule type" value="Genomic_DNA"/>
</dbReference>
<feature type="domain" description="DNA polymerase alpha/delta/epsilon subunit B" evidence="7">
    <location>
        <begin position="304"/>
        <end position="525"/>
    </location>
</feature>
<dbReference type="FunCoup" id="A0A165UY50">
    <property type="interactions" value="169"/>
</dbReference>
<dbReference type="GO" id="GO:0005658">
    <property type="term" value="C:alpha DNA polymerase:primase complex"/>
    <property type="evidence" value="ECO:0007669"/>
    <property type="project" value="TreeGrafter"/>
</dbReference>
<dbReference type="Proteomes" id="UP000076761">
    <property type="component" value="Unassembled WGS sequence"/>
</dbReference>
<dbReference type="InterPro" id="IPR054300">
    <property type="entry name" value="OB_DPOA2"/>
</dbReference>
<reference evidence="9 10" key="1">
    <citation type="journal article" date="2016" name="Mol. Biol. Evol.">
        <title>Comparative Genomics of Early-Diverging Mushroom-Forming Fungi Provides Insights into the Origins of Lignocellulose Decay Capabilities.</title>
        <authorList>
            <person name="Nagy L.G."/>
            <person name="Riley R."/>
            <person name="Tritt A."/>
            <person name="Adam C."/>
            <person name="Daum C."/>
            <person name="Floudas D."/>
            <person name="Sun H."/>
            <person name="Yadav J.S."/>
            <person name="Pangilinan J."/>
            <person name="Larsson K.H."/>
            <person name="Matsuura K."/>
            <person name="Barry K."/>
            <person name="Labutti K."/>
            <person name="Kuo R."/>
            <person name="Ohm R.A."/>
            <person name="Bhattacharya S.S."/>
            <person name="Shirouzu T."/>
            <person name="Yoshinaga Y."/>
            <person name="Martin F.M."/>
            <person name="Grigoriev I.V."/>
            <person name="Hibbett D.S."/>
        </authorList>
    </citation>
    <scope>NUCLEOTIDE SEQUENCE [LARGE SCALE GENOMIC DNA]</scope>
    <source>
        <strain evidence="9 10">HHB14362 ss-1</strain>
    </source>
</reference>
<comment type="subcellular location">
    <subcellularLocation>
        <location evidence="1 6">Nucleus</location>
    </subcellularLocation>
</comment>
<dbReference type="GO" id="GO:0003677">
    <property type="term" value="F:DNA binding"/>
    <property type="evidence" value="ECO:0007669"/>
    <property type="project" value="InterPro"/>
</dbReference>
<evidence type="ECO:0000313" key="9">
    <source>
        <dbReference type="EMBL" id="KZT28868.1"/>
    </source>
</evidence>
<dbReference type="Pfam" id="PF22062">
    <property type="entry name" value="OB_DPOA2"/>
    <property type="match status" value="1"/>
</dbReference>
<dbReference type="Pfam" id="PF04042">
    <property type="entry name" value="DNA_pol_E_B"/>
    <property type="match status" value="1"/>
</dbReference>
<accession>A0A165UY50</accession>
<feature type="domain" description="DNA polymerase alpha subunit B OB" evidence="8">
    <location>
        <begin position="168"/>
        <end position="284"/>
    </location>
</feature>
<name>A0A165UY50_9AGAM</name>
<dbReference type="GO" id="GO:0006270">
    <property type="term" value="P:DNA replication initiation"/>
    <property type="evidence" value="ECO:0007669"/>
    <property type="project" value="TreeGrafter"/>
</dbReference>
<dbReference type="OrthoDB" id="336885at2759"/>
<dbReference type="PIRSF" id="PIRSF018300">
    <property type="entry name" value="DNA_pol_alph_2"/>
    <property type="match status" value="1"/>
</dbReference>
<dbReference type="InterPro" id="IPR016722">
    <property type="entry name" value="DNA_pol_alpha_bsu"/>
</dbReference>